<evidence type="ECO:0000313" key="2">
    <source>
        <dbReference type="Proteomes" id="UP000800096"/>
    </source>
</evidence>
<dbReference type="Proteomes" id="UP000800096">
    <property type="component" value="Unassembled WGS sequence"/>
</dbReference>
<keyword evidence="2" id="KW-1185">Reference proteome</keyword>
<sequence>MQHLAPGNAKIYPEIVLHLQRQSNYRCCMSDFSAQDCQYDSLVQNCSSNDSLSIDYQREYFVLLHEVFGDVVDDFTYESPNGDLILTTARLYSTLKSWARKISALSFKDLLVELQRIEAAIQNVVSMLRPNDEDLEGHTDVSDDHWLLAISCMIEALDQARLSLPAMTDRPDSRHPLHCNARVKSLEMTMFRRGWCPNNIKMCQSVFGSSSLYYASLLPRSIQRAHDSCSSNHCLAYSTIKRSLVTTHPDETRDCNCKHLSTPTTLLARIVELGLTPLVYAETSRDEIVAINVVPYHASQTFVAISHVWSHGLGDGTRNSLRQCQIKRILQFIAPHSKPPFLFWLDTLCVPREPIPLRRKSIEGIRRVYEEASLVLAFDEELLATSVSGMGYEEILMRVHLSGWMRRLWTLHEQSRAKDIYFQFADGVFAQTDLIENFEKDVDAHKEAGVPFFKVVPTRGISLLKKLLRIKSGRHVRTTLVELWALLRWRHLSWPEDETICMANILGFSPGMVKELLNTPEEQRMRRFLELFTHFPAALLFLHTDKLRLNGWRWAPVSWVHCVQHLDELLNLRVRDDFLGLRSERGLIISCPAINLESNGYATLTRNRSIVVSLASMNNFFLVTIHYPDASSKLDATHPHRSQLAICLEHGFSPKHKRIRAVLVAVVESLTLNDQQMTYARFLFNLKLQRLQSPVASMSKAHESTAIASNNLKIALGAYSSPSCWCIG</sequence>
<dbReference type="PANTHER" id="PTHR39596:SF2">
    <property type="entry name" value="HET DOMAIN PROTEIN (AFU_ORTHOLOGUE AFUA_1G17550)-RELATED"/>
    <property type="match status" value="1"/>
</dbReference>
<evidence type="ECO:0000313" key="1">
    <source>
        <dbReference type="EMBL" id="KAF1920598.1"/>
    </source>
</evidence>
<dbReference type="EMBL" id="ML979132">
    <property type="protein sequence ID" value="KAF1920598.1"/>
    <property type="molecule type" value="Genomic_DNA"/>
</dbReference>
<organism evidence="1 2">
    <name type="scientific">Ampelomyces quisqualis</name>
    <name type="common">Powdery mildew agent</name>
    <dbReference type="NCBI Taxonomy" id="50730"/>
    <lineage>
        <taxon>Eukaryota</taxon>
        <taxon>Fungi</taxon>
        <taxon>Dikarya</taxon>
        <taxon>Ascomycota</taxon>
        <taxon>Pezizomycotina</taxon>
        <taxon>Dothideomycetes</taxon>
        <taxon>Pleosporomycetidae</taxon>
        <taxon>Pleosporales</taxon>
        <taxon>Pleosporineae</taxon>
        <taxon>Phaeosphaeriaceae</taxon>
        <taxon>Ampelomyces</taxon>
    </lineage>
</organism>
<accession>A0A6A5R0H1</accession>
<gene>
    <name evidence="1" type="ORF">BDU57DRAFT_508982</name>
</gene>
<protein>
    <recommendedName>
        <fullName evidence="3">Heterokaryon incompatibility domain-containing protein</fullName>
    </recommendedName>
</protein>
<name>A0A6A5R0H1_AMPQU</name>
<evidence type="ECO:0008006" key="3">
    <source>
        <dbReference type="Google" id="ProtNLM"/>
    </source>
</evidence>
<dbReference type="OrthoDB" id="2426273at2759"/>
<reference evidence="1" key="1">
    <citation type="journal article" date="2020" name="Stud. Mycol.">
        <title>101 Dothideomycetes genomes: a test case for predicting lifestyles and emergence of pathogens.</title>
        <authorList>
            <person name="Haridas S."/>
            <person name="Albert R."/>
            <person name="Binder M."/>
            <person name="Bloem J."/>
            <person name="Labutti K."/>
            <person name="Salamov A."/>
            <person name="Andreopoulos B."/>
            <person name="Baker S."/>
            <person name="Barry K."/>
            <person name="Bills G."/>
            <person name="Bluhm B."/>
            <person name="Cannon C."/>
            <person name="Castanera R."/>
            <person name="Culley D."/>
            <person name="Daum C."/>
            <person name="Ezra D."/>
            <person name="Gonzalez J."/>
            <person name="Henrissat B."/>
            <person name="Kuo A."/>
            <person name="Liang C."/>
            <person name="Lipzen A."/>
            <person name="Lutzoni F."/>
            <person name="Magnuson J."/>
            <person name="Mondo S."/>
            <person name="Nolan M."/>
            <person name="Ohm R."/>
            <person name="Pangilinan J."/>
            <person name="Park H.-J."/>
            <person name="Ramirez L."/>
            <person name="Alfaro M."/>
            <person name="Sun H."/>
            <person name="Tritt A."/>
            <person name="Yoshinaga Y."/>
            <person name="Zwiers L.-H."/>
            <person name="Turgeon B."/>
            <person name="Goodwin S."/>
            <person name="Spatafora J."/>
            <person name="Crous P."/>
            <person name="Grigoriev I."/>
        </authorList>
    </citation>
    <scope>NUCLEOTIDE SEQUENCE</scope>
    <source>
        <strain evidence="1">HMLAC05119</strain>
    </source>
</reference>
<dbReference type="AlphaFoldDB" id="A0A6A5R0H1"/>
<dbReference type="PANTHER" id="PTHR39596">
    <property type="match status" value="1"/>
</dbReference>
<proteinExistence type="predicted"/>